<feature type="chain" id="PRO_5045876068" evidence="1">
    <location>
        <begin position="28"/>
        <end position="335"/>
    </location>
</feature>
<keyword evidence="3" id="KW-1185">Reference proteome</keyword>
<gene>
    <name evidence="2" type="primary">dctP</name>
    <name evidence="2" type="ORF">KY465_03105</name>
</gene>
<evidence type="ECO:0000313" key="3">
    <source>
        <dbReference type="Proteomes" id="UP001430804"/>
    </source>
</evidence>
<dbReference type="PANTHER" id="PTHR33376:SF7">
    <property type="entry name" value="C4-DICARBOXYLATE-BINDING PROTEIN DCTB"/>
    <property type="match status" value="1"/>
</dbReference>
<keyword evidence="1" id="KW-0732">Signal</keyword>
<dbReference type="EMBL" id="JAHWQX010000001">
    <property type="protein sequence ID" value="MBW3096265.1"/>
    <property type="molecule type" value="Genomic_DNA"/>
</dbReference>
<dbReference type="NCBIfam" id="NF037995">
    <property type="entry name" value="TRAP_S1"/>
    <property type="match status" value="1"/>
</dbReference>
<dbReference type="RefSeq" id="WP_219158322.1">
    <property type="nucleotide sequence ID" value="NZ_JAHWQX010000001.1"/>
</dbReference>
<evidence type="ECO:0000313" key="2">
    <source>
        <dbReference type="EMBL" id="MBW3096265.1"/>
    </source>
</evidence>
<protein>
    <submittedName>
        <fullName evidence="2">TRAP transporter substrate-binding protein DctP</fullName>
    </submittedName>
</protein>
<evidence type="ECO:0000256" key="1">
    <source>
        <dbReference type="SAM" id="SignalP"/>
    </source>
</evidence>
<comment type="caution">
    <text evidence="2">The sequence shown here is derived from an EMBL/GenBank/DDBJ whole genome shotgun (WGS) entry which is preliminary data.</text>
</comment>
<dbReference type="PANTHER" id="PTHR33376">
    <property type="match status" value="1"/>
</dbReference>
<dbReference type="InterPro" id="IPR018389">
    <property type="entry name" value="DctP_fam"/>
</dbReference>
<name>A0ABS6WK68_9HYPH</name>
<organism evidence="2 3">
    <name type="scientific">Pseudohoeflea coraliihabitans</name>
    <dbReference type="NCBI Taxonomy" id="2860393"/>
    <lineage>
        <taxon>Bacteria</taxon>
        <taxon>Pseudomonadati</taxon>
        <taxon>Pseudomonadota</taxon>
        <taxon>Alphaproteobacteria</taxon>
        <taxon>Hyphomicrobiales</taxon>
        <taxon>Rhizobiaceae</taxon>
        <taxon>Pseudohoeflea</taxon>
    </lineage>
</organism>
<accession>A0ABS6WK68</accession>
<reference evidence="2" key="1">
    <citation type="submission" date="2021-07" db="EMBL/GenBank/DDBJ databases">
        <title>Pseudohoeflea marina sp. nov. a polyhydroxyalcanoate-producing bacterium.</title>
        <authorList>
            <person name="Zheng W."/>
            <person name="Yu S."/>
            <person name="Huang Y."/>
        </authorList>
    </citation>
    <scope>NUCLEOTIDE SEQUENCE</scope>
    <source>
        <strain evidence="2">DP4N28-3</strain>
    </source>
</reference>
<sequence length="335" mass="36806">MTITLKSMLTAASIVSLVTIAATSAHAAEWRLSTSYQSDSEAHEGSLRFAELVKEKSDGRIEIQVFPANQLGDWTEVYEQVTSGAVQMTMGAVPSTFDARLAIDSFPYAVADYEEAAKAYAPGGYMYDIVSSIVADQGVQVLSTWALGMGGGAFTKELPEPTNPDAQQGLKVRVWPGGVTHRALMEDFGFTVTMIPWDEVYTALQTGVADGVIGGNPELTVTHFMDITKMYVQYNDHFENHYIMINKELFDGLSEEDKSAVQEAAVEVMNERFPVAEASDEAYMQQLRDAGVKVVTFDEDTMQAFASAARQDVWPKIKDEIGEELYARLKAELGM</sequence>
<feature type="signal peptide" evidence="1">
    <location>
        <begin position="1"/>
        <end position="27"/>
    </location>
</feature>
<proteinExistence type="predicted"/>
<dbReference type="Pfam" id="PF03480">
    <property type="entry name" value="DctP"/>
    <property type="match status" value="1"/>
</dbReference>
<dbReference type="Proteomes" id="UP001430804">
    <property type="component" value="Unassembled WGS sequence"/>
</dbReference>